<accession>A0A7W5FFY0</accession>
<evidence type="ECO:0000313" key="3">
    <source>
        <dbReference type="Proteomes" id="UP000590749"/>
    </source>
</evidence>
<evidence type="ECO:0000256" key="1">
    <source>
        <dbReference type="SAM" id="MobiDB-lite"/>
    </source>
</evidence>
<evidence type="ECO:0008006" key="4">
    <source>
        <dbReference type="Google" id="ProtNLM"/>
    </source>
</evidence>
<proteinExistence type="predicted"/>
<gene>
    <name evidence="2" type="ORF">FHR83_004526</name>
</gene>
<name>A0A7W5FFY0_9ACTN</name>
<organism evidence="2 3">
    <name type="scientific">Actinoplanes campanulatus</name>
    <dbReference type="NCBI Taxonomy" id="113559"/>
    <lineage>
        <taxon>Bacteria</taxon>
        <taxon>Bacillati</taxon>
        <taxon>Actinomycetota</taxon>
        <taxon>Actinomycetes</taxon>
        <taxon>Micromonosporales</taxon>
        <taxon>Micromonosporaceae</taxon>
        <taxon>Actinoplanes</taxon>
    </lineage>
</organism>
<dbReference type="Proteomes" id="UP000590749">
    <property type="component" value="Unassembled WGS sequence"/>
</dbReference>
<feature type="compositionally biased region" description="Low complexity" evidence="1">
    <location>
        <begin position="78"/>
        <end position="91"/>
    </location>
</feature>
<comment type="caution">
    <text evidence="2">The sequence shown here is derived from an EMBL/GenBank/DDBJ whole genome shotgun (WGS) entry which is preliminary data.</text>
</comment>
<dbReference type="RefSeq" id="WP_229795571.1">
    <property type="nucleotide sequence ID" value="NZ_BMPW01000026.1"/>
</dbReference>
<dbReference type="EMBL" id="JACHXF010000009">
    <property type="protein sequence ID" value="MBB3096852.1"/>
    <property type="molecule type" value="Genomic_DNA"/>
</dbReference>
<feature type="region of interest" description="Disordered" evidence="1">
    <location>
        <begin position="59"/>
        <end position="100"/>
    </location>
</feature>
<dbReference type="SUPFAM" id="SSF53448">
    <property type="entry name" value="Nucleotide-diphospho-sugar transferases"/>
    <property type="match status" value="1"/>
</dbReference>
<dbReference type="InterPro" id="IPR029044">
    <property type="entry name" value="Nucleotide-diphossugar_trans"/>
</dbReference>
<evidence type="ECO:0000313" key="2">
    <source>
        <dbReference type="EMBL" id="MBB3096852.1"/>
    </source>
</evidence>
<keyword evidence="3" id="KW-1185">Reference proteome</keyword>
<dbReference type="Gene3D" id="3.90.550.10">
    <property type="entry name" value="Spore Coat Polysaccharide Biosynthesis Protein SpsA, Chain A"/>
    <property type="match status" value="1"/>
</dbReference>
<protein>
    <recommendedName>
        <fullName evidence="4">Glycosyl transferase family 2</fullName>
    </recommendedName>
</protein>
<sequence length="131" mass="13877">MSDRVTVVVATRNRRDRLLETLPEHRAPVILVDDASTDGGPDAISSAFPAVDVVRLGENRAPRPATRGYAVRTRRTQRSPTTTRTGPTVRRPAPPPSSTLAILDVWPPIAVADRPRSRAAAVGVAGAGAPS</sequence>
<reference evidence="2 3" key="1">
    <citation type="submission" date="2020-08" db="EMBL/GenBank/DDBJ databases">
        <title>Genomic Encyclopedia of Type Strains, Phase III (KMG-III): the genomes of soil and plant-associated and newly described type strains.</title>
        <authorList>
            <person name="Whitman W."/>
        </authorList>
    </citation>
    <scope>NUCLEOTIDE SEQUENCE [LARGE SCALE GENOMIC DNA]</scope>
    <source>
        <strain evidence="2 3">CECT 3287</strain>
    </source>
</reference>
<dbReference type="AlphaFoldDB" id="A0A7W5FFY0"/>